<accession>A0A7S3N885</accession>
<dbReference type="EMBL" id="HBII01014140">
    <property type="protein sequence ID" value="CAE0347079.1"/>
    <property type="molecule type" value="Transcribed_RNA"/>
</dbReference>
<proteinExistence type="predicted"/>
<name>A0A7S3N885_9SPIT</name>
<organism evidence="1">
    <name type="scientific">Euplotes harpa</name>
    <dbReference type="NCBI Taxonomy" id="151035"/>
    <lineage>
        <taxon>Eukaryota</taxon>
        <taxon>Sar</taxon>
        <taxon>Alveolata</taxon>
        <taxon>Ciliophora</taxon>
        <taxon>Intramacronucleata</taxon>
        <taxon>Spirotrichea</taxon>
        <taxon>Hypotrichia</taxon>
        <taxon>Euplotida</taxon>
        <taxon>Euplotidae</taxon>
        <taxon>Euplotes</taxon>
    </lineage>
</organism>
<evidence type="ECO:0000313" key="1">
    <source>
        <dbReference type="EMBL" id="CAE0347079.1"/>
    </source>
</evidence>
<protein>
    <submittedName>
        <fullName evidence="1">Uncharacterized protein</fullName>
    </submittedName>
</protein>
<reference evidence="1" key="1">
    <citation type="submission" date="2021-01" db="EMBL/GenBank/DDBJ databases">
        <authorList>
            <person name="Corre E."/>
            <person name="Pelletier E."/>
            <person name="Niang G."/>
            <person name="Scheremetjew M."/>
            <person name="Finn R."/>
            <person name="Kale V."/>
            <person name="Holt S."/>
            <person name="Cochrane G."/>
            <person name="Meng A."/>
            <person name="Brown T."/>
            <person name="Cohen L."/>
        </authorList>
    </citation>
    <scope>NUCLEOTIDE SEQUENCE</scope>
    <source>
        <strain evidence="1">FSP1.4</strain>
    </source>
</reference>
<sequence length="160" mass="18474">MQNTHDLSTFEKQAEVPADFDFDSLNCNARLGRWGKKEDSVLYKILLKLQEMKALTISQFLDMQAPITSQAKKLLNVIAYQAKWSGPIPLLLKRIKKIIVPSKFTAREVIQLKRILRKEYGFLNIDYQAVAIEFPGKDVEYVQKECDKIVAERLSQLNKN</sequence>
<gene>
    <name evidence="1" type="ORF">EHAR0213_LOCUS5989</name>
</gene>
<dbReference type="AlphaFoldDB" id="A0A7S3N885"/>